<name>A0ABY9Q786_9FIRM</name>
<sequence>MGKKYECPKIAFEKIQPAESIAKTCWGNHGTNRVMYFDVKNAGWVEFTVAGADACKLDSVADITIVKYHNVNITQQEVYNQLINAGGANGNPWNGNGFSEVGPGPDWSTT</sequence>
<protein>
    <submittedName>
        <fullName evidence="1">Uncharacterized protein</fullName>
    </submittedName>
</protein>
<accession>A0ABY9Q786</accession>
<keyword evidence="2" id="KW-1185">Reference proteome</keyword>
<proteinExistence type="predicted"/>
<dbReference type="RefSeq" id="WP_228106026.1">
    <property type="nucleotide sequence ID" value="NZ_CP101637.1"/>
</dbReference>
<dbReference type="Proteomes" id="UP001235030">
    <property type="component" value="Chromosome"/>
</dbReference>
<reference evidence="1 2" key="1">
    <citation type="submission" date="2022-07" db="EMBL/GenBank/DDBJ databases">
        <title>Genome sequence of Terrisporobacter mayombei DSM6539.</title>
        <authorList>
            <person name="Boeer T."/>
            <person name="Bengelsdorf F.R."/>
            <person name="Daniel R."/>
            <person name="Poehlein A."/>
        </authorList>
    </citation>
    <scope>NUCLEOTIDE SEQUENCE [LARGE SCALE GENOMIC DNA]</scope>
    <source>
        <strain evidence="1 2">DSM 6539</strain>
    </source>
</reference>
<organism evidence="1 2">
    <name type="scientific">Terrisporobacter mayombei</name>
    <dbReference type="NCBI Taxonomy" id="1541"/>
    <lineage>
        <taxon>Bacteria</taxon>
        <taxon>Bacillati</taxon>
        <taxon>Bacillota</taxon>
        <taxon>Clostridia</taxon>
        <taxon>Peptostreptococcales</taxon>
        <taxon>Peptostreptococcaceae</taxon>
        <taxon>Terrisporobacter</taxon>
    </lineage>
</organism>
<gene>
    <name evidence="1" type="ORF">TEMA_39320</name>
</gene>
<dbReference type="EMBL" id="CP101637">
    <property type="protein sequence ID" value="WMT83416.1"/>
    <property type="molecule type" value="Genomic_DNA"/>
</dbReference>
<evidence type="ECO:0000313" key="1">
    <source>
        <dbReference type="EMBL" id="WMT83416.1"/>
    </source>
</evidence>
<evidence type="ECO:0000313" key="2">
    <source>
        <dbReference type="Proteomes" id="UP001235030"/>
    </source>
</evidence>